<gene>
    <name evidence="2" type="ORF">FUG_LOCUS561594</name>
    <name evidence="1" type="ORF">MDCFG202_LOCUS587497</name>
</gene>
<dbReference type="Proteomes" id="UP000746612">
    <property type="component" value="Unassembled WGS sequence"/>
</dbReference>
<reference evidence="2" key="1">
    <citation type="submission" date="2019-04" db="EMBL/GenBank/DDBJ databases">
        <authorList>
            <person name="Melise S."/>
            <person name="Noan J."/>
            <person name="Okalmin O."/>
        </authorList>
    </citation>
    <scope>NUCLEOTIDE SEQUENCE</scope>
    <source>
        <strain evidence="2">FN9</strain>
    </source>
</reference>
<proteinExistence type="predicted"/>
<dbReference type="EMBL" id="CAAKMV010000189">
    <property type="protein sequence ID" value="VIO64035.1"/>
    <property type="molecule type" value="Genomic_DNA"/>
</dbReference>
<name>A0A4E9EM68_GIBZA</name>
<dbReference type="AlphaFoldDB" id="A0A4E9EM68"/>
<evidence type="ECO:0000313" key="2">
    <source>
        <dbReference type="EMBL" id="VIO64035.1"/>
    </source>
</evidence>
<accession>A0A4E9EM68</accession>
<organism evidence="2">
    <name type="scientific">Gibberella zeae</name>
    <name type="common">Wheat head blight fungus</name>
    <name type="synonym">Fusarium graminearum</name>
    <dbReference type="NCBI Taxonomy" id="5518"/>
    <lineage>
        <taxon>Eukaryota</taxon>
        <taxon>Fungi</taxon>
        <taxon>Dikarya</taxon>
        <taxon>Ascomycota</taxon>
        <taxon>Pezizomycotina</taxon>
        <taxon>Sordariomycetes</taxon>
        <taxon>Hypocreomycetidae</taxon>
        <taxon>Hypocreales</taxon>
        <taxon>Nectriaceae</taxon>
        <taxon>Fusarium</taxon>
    </lineage>
</organism>
<dbReference type="EMBL" id="CAJPIJ010000192">
    <property type="protein sequence ID" value="CAG2009475.1"/>
    <property type="molecule type" value="Genomic_DNA"/>
</dbReference>
<sequence length="677" mass="78314">MSIRVSDMFDLLWKPPRGPPGVKRRPLDKMLLENFKHFRNWGFKIYRTYYSAESDEDWNTLVNVLRHQTSLALGLLESEELRVEDDEWMKRCDGGKSKWADRVNLFRKLFRLFPREDASLLDGMDIVGVREVCAMEHAEVTEKMAGAFFKFALVADKAVLSDVANGRFVVKAIDYDWNPLTSRGNPGKIQLFTGDLLALWGLLFAAHLMDTNKYMELVDRDTENDVWFANEFMLPFGDCSQVQIAKDDPLNTRFRVDPMAEYIEEMVGNCQYCPTRYPGGRKNPDNVYYSRKWGYTVYRTYYNKESDEAWEMLLYSLEHQTKLALSGFGEEGVDEDDVHVDPDNIQRLKNFLTIEGREDPSQFEGLDAQGIRDFRDAEEFKLEQNVVEIPGQRRRLTSRPDESLAMADWVHRFVLLADEATLNDVANGEFVVKAVSLQLPTGNSWPGAWMRIPTGYLLDLWLLLCDWSSSTEKALSFSGSEEELHSWIWPGDDNRSSTASYSEIRGFPHYNNQTHFEHLWRKRRGAPPHPFDHEAFDQEGSFKRVKLRRSPDSSPLAHTSSDDEDRLLCRGLLLEALRRNEHASEDGSKMILKRGKGLLMPIFTADEDTLFIAHITVQLLKQQTLLELEALEGKDQDDIHKLKELFHLDVHQDPTVFGGLNIHELREYWCNTKRDIT</sequence>
<evidence type="ECO:0000313" key="1">
    <source>
        <dbReference type="EMBL" id="CAG2009475.1"/>
    </source>
</evidence>
<reference evidence="1" key="2">
    <citation type="submission" date="2021-03" db="EMBL/GenBank/DDBJ databases">
        <authorList>
            <person name="Alouane T."/>
            <person name="Langin T."/>
            <person name="Bonhomme L."/>
        </authorList>
    </citation>
    <scope>NUCLEOTIDE SEQUENCE</scope>
    <source>
        <strain evidence="1">MDC_Fg202</strain>
    </source>
</reference>
<protein>
    <submittedName>
        <fullName evidence="2">Uncharacterized protein</fullName>
    </submittedName>
</protein>